<feature type="compositionally biased region" description="Basic and acidic residues" evidence="1">
    <location>
        <begin position="8"/>
        <end position="19"/>
    </location>
</feature>
<dbReference type="OrthoDB" id="273040at2759"/>
<feature type="region of interest" description="Disordered" evidence="1">
    <location>
        <begin position="52"/>
        <end position="74"/>
    </location>
</feature>
<feature type="compositionally biased region" description="Polar residues" evidence="1">
    <location>
        <begin position="362"/>
        <end position="377"/>
    </location>
</feature>
<dbReference type="EMBL" id="LJSK01000063">
    <property type="protein sequence ID" value="KPI88062.1"/>
    <property type="molecule type" value="Genomic_DNA"/>
</dbReference>
<evidence type="ECO:0000313" key="3">
    <source>
        <dbReference type="Proteomes" id="UP000038009"/>
    </source>
</evidence>
<keyword evidence="3" id="KW-1185">Reference proteome</keyword>
<feature type="region of interest" description="Disordered" evidence="1">
    <location>
        <begin position="140"/>
        <end position="171"/>
    </location>
</feature>
<feature type="region of interest" description="Disordered" evidence="1">
    <location>
        <begin position="333"/>
        <end position="377"/>
    </location>
</feature>
<gene>
    <name evidence="2" type="ORF">ABL78_2838</name>
</gene>
<feature type="region of interest" description="Disordered" evidence="1">
    <location>
        <begin position="1"/>
        <end position="28"/>
    </location>
</feature>
<feature type="compositionally biased region" description="Gly residues" evidence="1">
    <location>
        <begin position="225"/>
        <end position="235"/>
    </location>
</feature>
<name>A0A0N1PC95_LEPSE</name>
<dbReference type="VEuPathDB" id="TriTrypDB:Lsey_0063_0100"/>
<dbReference type="AlphaFoldDB" id="A0A0N1PC95"/>
<protein>
    <submittedName>
        <fullName evidence="2">Uncharacterized protein</fullName>
    </submittedName>
</protein>
<dbReference type="OMA" id="PEMEMEY"/>
<proteinExistence type="predicted"/>
<evidence type="ECO:0000256" key="1">
    <source>
        <dbReference type="SAM" id="MobiDB-lite"/>
    </source>
</evidence>
<accession>A0A0N1PC95</accession>
<comment type="caution">
    <text evidence="2">The sequence shown here is derived from an EMBL/GenBank/DDBJ whole genome shotgun (WGS) entry which is preliminary data.</text>
</comment>
<organism evidence="2 3">
    <name type="scientific">Leptomonas seymouri</name>
    <dbReference type="NCBI Taxonomy" id="5684"/>
    <lineage>
        <taxon>Eukaryota</taxon>
        <taxon>Discoba</taxon>
        <taxon>Euglenozoa</taxon>
        <taxon>Kinetoplastea</taxon>
        <taxon>Metakinetoplastina</taxon>
        <taxon>Trypanosomatida</taxon>
        <taxon>Trypanosomatidae</taxon>
        <taxon>Leishmaniinae</taxon>
        <taxon>Leptomonas</taxon>
    </lineage>
</organism>
<feature type="region of interest" description="Disordered" evidence="1">
    <location>
        <begin position="445"/>
        <end position="472"/>
    </location>
</feature>
<reference evidence="2 3" key="1">
    <citation type="journal article" date="2015" name="PLoS Pathog.">
        <title>Leptomonas seymouri: Adaptations to the Dixenous Life Cycle Analyzed by Genome Sequencing, Transcriptome Profiling and Co-infection with Leishmania donovani.</title>
        <authorList>
            <person name="Kraeva N."/>
            <person name="Butenko A."/>
            <person name="Hlavacova J."/>
            <person name="Kostygov A."/>
            <person name="Myskova J."/>
            <person name="Grybchuk D."/>
            <person name="Lestinova T."/>
            <person name="Votypka J."/>
            <person name="Volf P."/>
            <person name="Opperdoes F."/>
            <person name="Flegontov P."/>
            <person name="Lukes J."/>
            <person name="Yurchenko V."/>
        </authorList>
    </citation>
    <scope>NUCLEOTIDE SEQUENCE [LARGE SCALE GENOMIC DNA]</scope>
    <source>
        <strain evidence="2 3">ATCC 30220</strain>
    </source>
</reference>
<dbReference type="Proteomes" id="UP000038009">
    <property type="component" value="Unassembled WGS sequence"/>
</dbReference>
<feature type="region of interest" description="Disordered" evidence="1">
    <location>
        <begin position="191"/>
        <end position="239"/>
    </location>
</feature>
<evidence type="ECO:0000313" key="2">
    <source>
        <dbReference type="EMBL" id="KPI88062.1"/>
    </source>
</evidence>
<sequence length="591" mass="62860">MDNSRQPPRVDVDKSEESTLVRQSSLRPGEVRTPTMVVTLSEAWGDVSSDWAAPGSSVWEEDAPSRHSAQTPLTGYGREGDVWASATGSPLLGDDGADAVNAFVVAAATCQGNELHENPADAAELAAAALQAFVPRGATAPHVAPQSHRGPAHPQPPASSFMPTSQREERPLPRRYAPEANYNYEDRFGTVHAAPTSDPVRGVLGGGQRHTAQPQPNAFTVHEGNSGGARGGGGTAPFNSSSAARNYGIPILANDVNQHVGSGGGGGGAGLFSGSGSGGVAYVPRLDDEEVAQSIIASAGLPLSLNSLVEYIRGGQPQALSHVSALGSTQNALRNYPNLNEPPSEEDSINNNVGGARGGRPQQPSYTQSLPQQQQGRWNQYSVPVAKNTGFAVCGGDYGSGGGPQRTSMPPSTLHGNSDASGGFVVSAGNEPAANRRVSPQTVFGGSPNNPHQHHSHGSMGGGGGGTGRHKSESEYLSDLLHFHANFFPPPPPPRVPKEERRNRAELWYHYASKWDITHRLPPPPRTPLPEMEMEYRMRLQRMTRVPYHGDGWLQMAEQWFCVMQALFDFPEENMGVEVDFNVVLQQAVLS</sequence>